<dbReference type="AlphaFoldDB" id="A0AAW2G3X1"/>
<dbReference type="Proteomes" id="UP001430953">
    <property type="component" value="Unassembled WGS sequence"/>
</dbReference>
<keyword evidence="3" id="KW-1185">Reference proteome</keyword>
<keyword evidence="1" id="KW-0472">Membrane</keyword>
<comment type="caution">
    <text evidence="2">The sequence shown here is derived from an EMBL/GenBank/DDBJ whole genome shotgun (WGS) entry which is preliminary data.</text>
</comment>
<evidence type="ECO:0000313" key="2">
    <source>
        <dbReference type="EMBL" id="KAL0122991.1"/>
    </source>
</evidence>
<feature type="transmembrane region" description="Helical" evidence="1">
    <location>
        <begin position="175"/>
        <end position="198"/>
    </location>
</feature>
<reference evidence="2 3" key="1">
    <citation type="submission" date="2023-03" db="EMBL/GenBank/DDBJ databases">
        <title>High recombination rates correlate with genetic variation in Cardiocondyla obscurior ants.</title>
        <authorList>
            <person name="Errbii M."/>
        </authorList>
    </citation>
    <scope>NUCLEOTIDE SEQUENCE [LARGE SCALE GENOMIC DNA]</scope>
    <source>
        <strain evidence="2">Alpha-2009</strain>
        <tissue evidence="2">Whole body</tissue>
    </source>
</reference>
<feature type="transmembrane region" description="Helical" evidence="1">
    <location>
        <begin position="108"/>
        <end position="134"/>
    </location>
</feature>
<gene>
    <name evidence="2" type="ORF">PUN28_007559</name>
</gene>
<dbReference type="EMBL" id="JADYXP020000006">
    <property type="protein sequence ID" value="KAL0122991.1"/>
    <property type="molecule type" value="Genomic_DNA"/>
</dbReference>
<protein>
    <submittedName>
        <fullName evidence="2">Uncharacterized protein</fullName>
    </submittedName>
</protein>
<feature type="transmembrane region" description="Helical" evidence="1">
    <location>
        <begin position="146"/>
        <end position="169"/>
    </location>
</feature>
<evidence type="ECO:0000256" key="1">
    <source>
        <dbReference type="SAM" id="Phobius"/>
    </source>
</evidence>
<evidence type="ECO:0000313" key="3">
    <source>
        <dbReference type="Proteomes" id="UP001430953"/>
    </source>
</evidence>
<organism evidence="2 3">
    <name type="scientific">Cardiocondyla obscurior</name>
    <dbReference type="NCBI Taxonomy" id="286306"/>
    <lineage>
        <taxon>Eukaryota</taxon>
        <taxon>Metazoa</taxon>
        <taxon>Ecdysozoa</taxon>
        <taxon>Arthropoda</taxon>
        <taxon>Hexapoda</taxon>
        <taxon>Insecta</taxon>
        <taxon>Pterygota</taxon>
        <taxon>Neoptera</taxon>
        <taxon>Endopterygota</taxon>
        <taxon>Hymenoptera</taxon>
        <taxon>Apocrita</taxon>
        <taxon>Aculeata</taxon>
        <taxon>Formicoidea</taxon>
        <taxon>Formicidae</taxon>
        <taxon>Myrmicinae</taxon>
        <taxon>Cardiocondyla</taxon>
    </lineage>
</organism>
<keyword evidence="1" id="KW-1133">Transmembrane helix</keyword>
<proteinExistence type="predicted"/>
<feature type="transmembrane region" description="Helical" evidence="1">
    <location>
        <begin position="70"/>
        <end position="88"/>
    </location>
</feature>
<keyword evidence="1" id="KW-0812">Transmembrane</keyword>
<accession>A0AAW2G3X1</accession>
<name>A0AAW2G3X1_9HYME</name>
<sequence length="218" mass="25459">MDYRLSRNRNGHKDHPGQRKIYKEHRAKTPIENEILPSLFKNYFNNFKIIGTIEKSLEKKAFLHNESFKILRAMSLALSVLILCYYGSTKYNILQNGQISRGFPLRKTIVTFSFGYSTSHTIIFVIAAGMLIYSIIMKRPQFSLPFIGFFLAGLVCDFCDMIIVIWYLFKHLRMQIAFLYAAGFILLILTEMWMWLAVVKLYECRSLKQSVINAKTRN</sequence>